<evidence type="ECO:0000256" key="2">
    <source>
        <dbReference type="ARBA" id="ARBA00023125"/>
    </source>
</evidence>
<dbReference type="PANTHER" id="PTHR30514">
    <property type="entry name" value="GLUCOKINASE"/>
    <property type="match status" value="1"/>
</dbReference>
<dbReference type="GO" id="GO:0003700">
    <property type="term" value="F:DNA-binding transcription factor activity"/>
    <property type="evidence" value="ECO:0007669"/>
    <property type="project" value="InterPro"/>
</dbReference>
<evidence type="ECO:0000259" key="5">
    <source>
        <dbReference type="PROSITE" id="PS51464"/>
    </source>
</evidence>
<dbReference type="Gene3D" id="1.10.10.10">
    <property type="entry name" value="Winged helix-like DNA-binding domain superfamily/Winged helix DNA-binding domain"/>
    <property type="match status" value="1"/>
</dbReference>
<keyword evidence="2" id="KW-0238">DNA-binding</keyword>
<dbReference type="SUPFAM" id="SSF53697">
    <property type="entry name" value="SIS domain"/>
    <property type="match status" value="1"/>
</dbReference>
<gene>
    <name evidence="6" type="ORF">HXX08_16445</name>
    <name evidence="7" type="ORF">OZ401_002970</name>
</gene>
<evidence type="ECO:0000259" key="4">
    <source>
        <dbReference type="PROSITE" id="PS51071"/>
    </source>
</evidence>
<organism evidence="6 8">
    <name type="scientific">Candidatus Chlorohelix allophototropha</name>
    <dbReference type="NCBI Taxonomy" id="3003348"/>
    <lineage>
        <taxon>Bacteria</taxon>
        <taxon>Bacillati</taxon>
        <taxon>Chloroflexota</taxon>
        <taxon>Chloroflexia</taxon>
        <taxon>Candidatus Chloroheliales</taxon>
        <taxon>Candidatus Chloroheliaceae</taxon>
        <taxon>Candidatus Chlorohelix</taxon>
    </lineage>
</organism>
<dbReference type="GO" id="GO:0097367">
    <property type="term" value="F:carbohydrate derivative binding"/>
    <property type="evidence" value="ECO:0007669"/>
    <property type="project" value="InterPro"/>
</dbReference>
<evidence type="ECO:0000313" key="6">
    <source>
        <dbReference type="EMBL" id="NWJ47450.1"/>
    </source>
</evidence>
<feature type="domain" description="SIS" evidence="5">
    <location>
        <begin position="139"/>
        <end position="279"/>
    </location>
</feature>
<evidence type="ECO:0000256" key="3">
    <source>
        <dbReference type="ARBA" id="ARBA00023163"/>
    </source>
</evidence>
<dbReference type="PROSITE" id="PS51464">
    <property type="entry name" value="SIS"/>
    <property type="match status" value="1"/>
</dbReference>
<dbReference type="PROSITE" id="PS51071">
    <property type="entry name" value="HTH_RPIR"/>
    <property type="match status" value="1"/>
</dbReference>
<evidence type="ECO:0000256" key="1">
    <source>
        <dbReference type="ARBA" id="ARBA00023015"/>
    </source>
</evidence>
<dbReference type="AlphaFoldDB" id="A0A8T7M5P5"/>
<protein>
    <submittedName>
        <fullName evidence="6">MurR/RpiR family transcriptional regulator</fullName>
    </submittedName>
</protein>
<dbReference type="Gene3D" id="3.40.50.10490">
    <property type="entry name" value="Glucose-6-phosphate isomerase like protein, domain 1"/>
    <property type="match status" value="1"/>
</dbReference>
<dbReference type="InterPro" id="IPR001347">
    <property type="entry name" value="SIS_dom"/>
</dbReference>
<reference evidence="6 8" key="1">
    <citation type="submission" date="2020-06" db="EMBL/GenBank/DDBJ databases">
        <title>Anoxygenic phototrophic Chloroflexota member uses a Type I reaction center.</title>
        <authorList>
            <person name="Tsuji J.M."/>
            <person name="Shaw N.A."/>
            <person name="Nagashima S."/>
            <person name="Venkiteswaran J."/>
            <person name="Schiff S.L."/>
            <person name="Hanada S."/>
            <person name="Tank M."/>
            <person name="Neufeld J.D."/>
        </authorList>
    </citation>
    <scope>NUCLEOTIDE SEQUENCE [LARGE SCALE GENOMIC DNA]</scope>
    <source>
        <strain evidence="6">L227-S17</strain>
    </source>
</reference>
<evidence type="ECO:0000313" key="9">
    <source>
        <dbReference type="Proteomes" id="UP001431572"/>
    </source>
</evidence>
<dbReference type="EMBL" id="JACATZ010000003">
    <property type="protein sequence ID" value="NWJ47450.1"/>
    <property type="molecule type" value="Genomic_DNA"/>
</dbReference>
<dbReference type="Pfam" id="PF01418">
    <property type="entry name" value="HTH_6"/>
    <property type="match status" value="1"/>
</dbReference>
<dbReference type="EMBL" id="CP128400">
    <property type="protein sequence ID" value="WJW69362.1"/>
    <property type="molecule type" value="Genomic_DNA"/>
</dbReference>
<feature type="domain" description="HTH rpiR-type" evidence="4">
    <location>
        <begin position="19"/>
        <end position="95"/>
    </location>
</feature>
<dbReference type="SUPFAM" id="SSF46689">
    <property type="entry name" value="Homeodomain-like"/>
    <property type="match status" value="1"/>
</dbReference>
<dbReference type="GO" id="GO:1901135">
    <property type="term" value="P:carbohydrate derivative metabolic process"/>
    <property type="evidence" value="ECO:0007669"/>
    <property type="project" value="InterPro"/>
</dbReference>
<sequence length="304" mass="33383">MSEIINTSGEADTIQLTSCIARIETALINNTLFPAERKVAEYIIGHPHEVTTYSVNELARVASASEATVVRFCRALAFTGYKDFKLALAAESSGAVSIIHEDISRNDDVMTITGKLFRSDLQAIADSLQTLDRQEMERAVDVLSSALKIEFYGNGSSAPAAIDAYYRFIRIGLPATVVTDSYMQAVSSTQLKKGEVAFAISHTGRTEEAMFALRKARENGATTICLTSNVRGPITEFSDIKLITTARETAFRNMAMASRIAHLSVIDALYVNLAMRRFDKAQEKVHQADNALNERRKPGGAYRI</sequence>
<evidence type="ECO:0000313" key="7">
    <source>
        <dbReference type="EMBL" id="WJW69362.1"/>
    </source>
</evidence>
<keyword evidence="3" id="KW-0804">Transcription</keyword>
<dbReference type="CDD" id="cd05013">
    <property type="entry name" value="SIS_RpiR"/>
    <property type="match status" value="1"/>
</dbReference>
<keyword evidence="1" id="KW-0805">Transcription regulation</keyword>
<dbReference type="RefSeq" id="WP_341471251.1">
    <property type="nucleotide sequence ID" value="NZ_CP128400.1"/>
</dbReference>
<dbReference type="InterPro" id="IPR046348">
    <property type="entry name" value="SIS_dom_sf"/>
</dbReference>
<dbReference type="GO" id="GO:0003677">
    <property type="term" value="F:DNA binding"/>
    <property type="evidence" value="ECO:0007669"/>
    <property type="project" value="UniProtKB-KW"/>
</dbReference>
<dbReference type="InterPro" id="IPR009057">
    <property type="entry name" value="Homeodomain-like_sf"/>
</dbReference>
<name>A0A8T7M5P5_9CHLR</name>
<dbReference type="Pfam" id="PF01380">
    <property type="entry name" value="SIS"/>
    <property type="match status" value="1"/>
</dbReference>
<dbReference type="Proteomes" id="UP001431572">
    <property type="component" value="Chromosome 2"/>
</dbReference>
<dbReference type="InterPro" id="IPR000281">
    <property type="entry name" value="HTH_RpiR"/>
</dbReference>
<keyword evidence="9" id="KW-1185">Reference proteome</keyword>
<dbReference type="Proteomes" id="UP000521676">
    <property type="component" value="Unassembled WGS sequence"/>
</dbReference>
<evidence type="ECO:0000313" key="8">
    <source>
        <dbReference type="Proteomes" id="UP000521676"/>
    </source>
</evidence>
<dbReference type="PANTHER" id="PTHR30514:SF1">
    <property type="entry name" value="HTH-TYPE TRANSCRIPTIONAL REGULATOR HEXR-RELATED"/>
    <property type="match status" value="1"/>
</dbReference>
<reference evidence="7" key="2">
    <citation type="journal article" date="2024" name="Nature">
        <title>Anoxygenic phototroph of the Chloroflexota uses a type I reaction centre.</title>
        <authorList>
            <person name="Tsuji J.M."/>
            <person name="Shaw N.A."/>
            <person name="Nagashima S."/>
            <person name="Venkiteswaran J.J."/>
            <person name="Schiff S.L."/>
            <person name="Watanabe T."/>
            <person name="Fukui M."/>
            <person name="Hanada S."/>
            <person name="Tank M."/>
            <person name="Neufeld J.D."/>
        </authorList>
    </citation>
    <scope>NUCLEOTIDE SEQUENCE</scope>
    <source>
        <strain evidence="7">L227-S17</strain>
    </source>
</reference>
<dbReference type="InterPro" id="IPR035472">
    <property type="entry name" value="RpiR-like_SIS"/>
</dbReference>
<proteinExistence type="predicted"/>
<accession>A0A8T7M5P5</accession>
<dbReference type="InterPro" id="IPR047640">
    <property type="entry name" value="RpiR-like"/>
</dbReference>
<dbReference type="InterPro" id="IPR036388">
    <property type="entry name" value="WH-like_DNA-bd_sf"/>
</dbReference>